<dbReference type="InterPro" id="IPR051539">
    <property type="entry name" value="T4SS-coupling_protein"/>
</dbReference>
<evidence type="ECO:0000256" key="7">
    <source>
        <dbReference type="SAM" id="Phobius"/>
    </source>
</evidence>
<feature type="transmembrane region" description="Helical" evidence="7">
    <location>
        <begin position="47"/>
        <end position="68"/>
    </location>
</feature>
<dbReference type="Pfam" id="PF12696">
    <property type="entry name" value="TraG-D_C"/>
    <property type="match status" value="1"/>
</dbReference>
<dbReference type="GO" id="GO:0005886">
    <property type="term" value="C:plasma membrane"/>
    <property type="evidence" value="ECO:0007669"/>
    <property type="project" value="UniProtKB-SubCell"/>
</dbReference>
<reference evidence="10" key="1">
    <citation type="submission" date="2017-04" db="EMBL/GenBank/DDBJ databases">
        <title>Function of individual gut microbiota members based on whole genome sequencing of pure cultures obtained from chicken caecum.</title>
        <authorList>
            <person name="Medvecky M."/>
            <person name="Cejkova D."/>
            <person name="Polansky O."/>
            <person name="Karasova D."/>
            <person name="Kubasova T."/>
            <person name="Cizek A."/>
            <person name="Rychlik I."/>
        </authorList>
    </citation>
    <scope>NUCLEOTIDE SEQUENCE [LARGE SCALE GENOMIC DNA]</scope>
    <source>
        <strain evidence="10">An144</strain>
    </source>
</reference>
<evidence type="ECO:0000313" key="9">
    <source>
        <dbReference type="EMBL" id="OUQ09487.1"/>
    </source>
</evidence>
<evidence type="ECO:0000256" key="2">
    <source>
        <dbReference type="ARBA" id="ARBA00008806"/>
    </source>
</evidence>
<comment type="similarity">
    <text evidence="2">Belongs to the VirD4/TraG family.</text>
</comment>
<dbReference type="EMBL" id="NFLC01000022">
    <property type="protein sequence ID" value="OUQ09487.1"/>
    <property type="molecule type" value="Genomic_DNA"/>
</dbReference>
<dbReference type="Pfam" id="PF02534">
    <property type="entry name" value="T4SS-DNA_transf"/>
    <property type="match status" value="1"/>
</dbReference>
<dbReference type="InterPro" id="IPR027417">
    <property type="entry name" value="P-loop_NTPase"/>
</dbReference>
<gene>
    <name evidence="9" type="ORF">B5E88_09845</name>
</gene>
<dbReference type="AlphaFoldDB" id="A0A1Y4QW23"/>
<comment type="caution">
    <text evidence="9">The sequence shown here is derived from an EMBL/GenBank/DDBJ whole genome shotgun (WGS) entry which is preliminary data.</text>
</comment>
<organism evidence="9 10">
    <name type="scientific">Enterococcus cecorum</name>
    <dbReference type="NCBI Taxonomy" id="44008"/>
    <lineage>
        <taxon>Bacteria</taxon>
        <taxon>Bacillati</taxon>
        <taxon>Bacillota</taxon>
        <taxon>Bacilli</taxon>
        <taxon>Lactobacillales</taxon>
        <taxon>Enterococcaceae</taxon>
        <taxon>Enterococcus</taxon>
    </lineage>
</organism>
<keyword evidence="4 7" id="KW-0812">Transmembrane</keyword>
<evidence type="ECO:0000256" key="1">
    <source>
        <dbReference type="ARBA" id="ARBA00004651"/>
    </source>
</evidence>
<dbReference type="Proteomes" id="UP000196074">
    <property type="component" value="Unassembled WGS sequence"/>
</dbReference>
<evidence type="ECO:0000256" key="4">
    <source>
        <dbReference type="ARBA" id="ARBA00022692"/>
    </source>
</evidence>
<proteinExistence type="inferred from homology"/>
<comment type="subcellular location">
    <subcellularLocation>
        <location evidence="1">Cell membrane</location>
        <topology evidence="1">Multi-pass membrane protein</topology>
    </subcellularLocation>
</comment>
<evidence type="ECO:0000256" key="3">
    <source>
        <dbReference type="ARBA" id="ARBA00022475"/>
    </source>
</evidence>
<dbReference type="PANTHER" id="PTHR37937">
    <property type="entry name" value="CONJUGATIVE TRANSFER: DNA TRANSPORT"/>
    <property type="match status" value="1"/>
</dbReference>
<keyword evidence="6 7" id="KW-0472">Membrane</keyword>
<dbReference type="InterPro" id="IPR003688">
    <property type="entry name" value="TraG/VirD4"/>
</dbReference>
<dbReference type="SUPFAM" id="SSF52540">
    <property type="entry name" value="P-loop containing nucleoside triphosphate hydrolases"/>
    <property type="match status" value="1"/>
</dbReference>
<evidence type="ECO:0000256" key="6">
    <source>
        <dbReference type="ARBA" id="ARBA00023136"/>
    </source>
</evidence>
<dbReference type="Gene3D" id="3.40.50.300">
    <property type="entry name" value="P-loop containing nucleotide triphosphate hydrolases"/>
    <property type="match status" value="1"/>
</dbReference>
<evidence type="ECO:0000256" key="5">
    <source>
        <dbReference type="ARBA" id="ARBA00022989"/>
    </source>
</evidence>
<feature type="transmembrane region" description="Helical" evidence="7">
    <location>
        <begin position="89"/>
        <end position="111"/>
    </location>
</feature>
<name>A0A1Y4QW23_9ENTE</name>
<dbReference type="PANTHER" id="PTHR37937:SF1">
    <property type="entry name" value="CONJUGATIVE TRANSFER: DNA TRANSPORT"/>
    <property type="match status" value="1"/>
</dbReference>
<evidence type="ECO:0000259" key="8">
    <source>
        <dbReference type="Pfam" id="PF12696"/>
    </source>
</evidence>
<evidence type="ECO:0000313" key="10">
    <source>
        <dbReference type="Proteomes" id="UP000196074"/>
    </source>
</evidence>
<dbReference type="InterPro" id="IPR032689">
    <property type="entry name" value="TraG-D_C"/>
</dbReference>
<dbReference type="RefSeq" id="WP_087215705.1">
    <property type="nucleotide sequence ID" value="NZ_NFLC01000022.1"/>
</dbReference>
<dbReference type="CDD" id="cd01127">
    <property type="entry name" value="TrwB_TraG_TraD_VirD4"/>
    <property type="match status" value="2"/>
</dbReference>
<dbReference type="NCBIfam" id="NF045973">
    <property type="entry name" value="conju_CD1115"/>
    <property type="match status" value="1"/>
</dbReference>
<keyword evidence="5 7" id="KW-1133">Transmembrane helix</keyword>
<keyword evidence="3" id="KW-1003">Cell membrane</keyword>
<sequence>MKNEEKTKFNQKCYKKIEPIFSFIGKWLEKAIVGARKKLIGRLLTDILVGGFYALFNIVFQLIYKIPFVNKKRTRFEKERKPVFYFKTWKSYVVMGLIGSLFVVLLTNYLVTLLRACVPFIIQNSTSILSNIFNQTNIWYPFDLNALLLSNLFHFSVFLESPIFAVPIFLILDFVAWKSAWVNFEQFRDYNNNENGDDRFAEVAELKRQYKEVPDKTLIYEGEGGLPIAHFTNTHTLQGMNLKTKMQFRSKPLIKFLSYSERVLDRLSGVTGSYLIETDTVNMLITGMTRSGKGESFVNPTIDIISRAKKPSAMIISDPKGELYQSSYKTLRKRGYDVEVLSFQDMDWSMSYNPLALAIDSAKRGYYEKTQTRVNAVAESIYRKSKSGDGKSKYWEDTSISLFNAIAMALIDRANETSQHDETDAWDTVTVRNIAKFLTDLGSEFVIVDASGNIIDENSEQQQPAEKKSKLTYYFDELRKVNTITFSKFREMADINFRSSDFASEETKGNVYSSMMSGINLFLQDNIAKLTSKNSLDLESIGNPRRLAILFRSSTVTSENTFAHKGVKVNVIENNKRRTQNKHTQKAKYIVKNLSGIIDGAGYLNLVIDPKLPDYFTIEVVINETQEKLLIQGSKVFKRHPKNMNRFIRDEYSKERILSHIDFEIIEKPAMLLIDNESIEMVYSDKPKALFLVTPPNRNEYNAIVSLLIDQLFNANYEVALSAGRKTTNRIQFILDEFANIPMIPSMDQKLSIGLGQNIQFMLIVQNLEQIEDKYGKEVAKTILSNCSLNVLIKTTSKETAQEYSDLLGSRTITKRQKSGNIIDEANPNVSFIQEAQPLMTPNQLLKLEAGEAVFIRGVKAQDNVGRKVTPDPIFVHDETELPYRFMFLQTEFDQSMTLADIPIDSPHRNLDLQDIAVPAETALKHLSNWKQNLTGEVEGFGENYPYLKGRRIA</sequence>
<protein>
    <submittedName>
        <fullName evidence="9">Conjugal transfer protein TraG</fullName>
    </submittedName>
</protein>
<accession>A0A1Y4QW23</accession>
<feature type="domain" description="TraD/TraG TraM recognition site" evidence="8">
    <location>
        <begin position="731"/>
        <end position="849"/>
    </location>
</feature>